<dbReference type="SUPFAM" id="SSF53474">
    <property type="entry name" value="alpha/beta-Hydrolases"/>
    <property type="match status" value="1"/>
</dbReference>
<dbReference type="EMBL" id="LFIV01000064">
    <property type="protein sequence ID" value="KZL71952.1"/>
    <property type="molecule type" value="Genomic_DNA"/>
</dbReference>
<dbReference type="PANTHER" id="PTHR31591:SF7">
    <property type="entry name" value="DUF1749-DOMAIN-CONTAINING PROTEIN"/>
    <property type="match status" value="1"/>
</dbReference>
<dbReference type="Gene3D" id="3.40.50.1820">
    <property type="entry name" value="alpha/beta hydrolase"/>
    <property type="match status" value="1"/>
</dbReference>
<name>A0A166TE17_9PEZI</name>
<sequence>MASFAPFSVTVHHLPAEVPNLIAYERGGSTLKNALVFIGGLTEGPHTNSAIGVIAQKLEGTGFGVWELRMRSSYTGFGYSKLSNDVEDISVLVRYLRKISKEKIVLIGASTGCQDCLEYTDHERYGSVPVDGYILLSPVSDRQAAGLIMSQDDYERSIKHAQGMILQGNENEAMPTSLIPFVFSSPVTAYRWNSLGAQGGDDDYFSSDLDDATVRRKFGRVDKPILFLPGEQDELVLPSVDKKELLERWRQACPVDTVSGLSSIVPGADHAVSQPEAREWVETTVRNFLELL</sequence>
<comment type="caution">
    <text evidence="1">The sequence shown here is derived from an EMBL/GenBank/DDBJ whole genome shotgun (WGS) entry which is preliminary data.</text>
</comment>
<proteinExistence type="predicted"/>
<dbReference type="Proteomes" id="UP000076552">
    <property type="component" value="Unassembled WGS sequence"/>
</dbReference>
<dbReference type="InterPro" id="IPR029058">
    <property type="entry name" value="AB_hydrolase_fold"/>
</dbReference>
<reference evidence="1 2" key="1">
    <citation type="submission" date="2015-06" db="EMBL/GenBank/DDBJ databases">
        <title>Survival trade-offs in plant roots during colonization by closely related pathogenic and mutualistic fungi.</title>
        <authorList>
            <person name="Hacquard S."/>
            <person name="Kracher B."/>
            <person name="Hiruma K."/>
            <person name="Weinman A."/>
            <person name="Muench P."/>
            <person name="Garrido Oter R."/>
            <person name="Ver Loren van Themaat E."/>
            <person name="Dallerey J.-F."/>
            <person name="Damm U."/>
            <person name="Henrissat B."/>
            <person name="Lespinet O."/>
            <person name="Thon M."/>
            <person name="Kemen E."/>
            <person name="McHardy A.C."/>
            <person name="Schulze-Lefert P."/>
            <person name="O'Connell R.J."/>
        </authorList>
    </citation>
    <scope>NUCLEOTIDE SEQUENCE [LARGE SCALE GENOMIC DNA]</scope>
    <source>
        <strain evidence="1 2">0861</strain>
    </source>
</reference>
<dbReference type="Pfam" id="PF08538">
    <property type="entry name" value="DUF1749"/>
    <property type="match status" value="1"/>
</dbReference>
<dbReference type="PANTHER" id="PTHR31591">
    <property type="entry name" value="UPF0613 PROTEIN PB24D3.06C"/>
    <property type="match status" value="1"/>
</dbReference>
<protein>
    <submittedName>
        <fullName evidence="1">Uncharacterized protein</fullName>
    </submittedName>
</protein>
<evidence type="ECO:0000313" key="1">
    <source>
        <dbReference type="EMBL" id="KZL71952.1"/>
    </source>
</evidence>
<organism evidence="1 2">
    <name type="scientific">Colletotrichum tofieldiae</name>
    <dbReference type="NCBI Taxonomy" id="708197"/>
    <lineage>
        <taxon>Eukaryota</taxon>
        <taxon>Fungi</taxon>
        <taxon>Dikarya</taxon>
        <taxon>Ascomycota</taxon>
        <taxon>Pezizomycotina</taxon>
        <taxon>Sordariomycetes</taxon>
        <taxon>Hypocreomycetidae</taxon>
        <taxon>Glomerellales</taxon>
        <taxon>Glomerellaceae</taxon>
        <taxon>Colletotrichum</taxon>
        <taxon>Colletotrichum spaethianum species complex</taxon>
    </lineage>
</organism>
<dbReference type="InterPro" id="IPR013744">
    <property type="entry name" value="SidJ"/>
</dbReference>
<gene>
    <name evidence="1" type="ORF">CT0861_01244</name>
</gene>
<keyword evidence="2" id="KW-1185">Reference proteome</keyword>
<dbReference type="AlphaFoldDB" id="A0A166TE17"/>
<evidence type="ECO:0000313" key="2">
    <source>
        <dbReference type="Proteomes" id="UP000076552"/>
    </source>
</evidence>
<accession>A0A166TE17</accession>